<protein>
    <submittedName>
        <fullName evidence="2">Uncharacterized protein</fullName>
    </submittedName>
</protein>
<keyword evidence="1" id="KW-0812">Transmembrane</keyword>
<keyword evidence="1" id="KW-1133">Transmembrane helix</keyword>
<proteinExistence type="predicted"/>
<dbReference type="AlphaFoldDB" id="A0A4U5M297"/>
<evidence type="ECO:0000313" key="3">
    <source>
        <dbReference type="Proteomes" id="UP000298663"/>
    </source>
</evidence>
<keyword evidence="3" id="KW-1185">Reference proteome</keyword>
<comment type="caution">
    <text evidence="2">The sequence shown here is derived from an EMBL/GenBank/DDBJ whole genome shotgun (WGS) entry which is preliminary data.</text>
</comment>
<reference evidence="2 3" key="1">
    <citation type="journal article" date="2015" name="Genome Biol.">
        <title>Comparative genomics of Steinernema reveals deeply conserved gene regulatory networks.</title>
        <authorList>
            <person name="Dillman A.R."/>
            <person name="Macchietto M."/>
            <person name="Porter C.F."/>
            <person name="Rogers A."/>
            <person name="Williams B."/>
            <person name="Antoshechkin I."/>
            <person name="Lee M.M."/>
            <person name="Goodwin Z."/>
            <person name="Lu X."/>
            <person name="Lewis E.E."/>
            <person name="Goodrich-Blair H."/>
            <person name="Stock S.P."/>
            <person name="Adams B.J."/>
            <person name="Sternberg P.W."/>
            <person name="Mortazavi A."/>
        </authorList>
    </citation>
    <scope>NUCLEOTIDE SEQUENCE [LARGE SCALE GENOMIC DNA]</scope>
    <source>
        <strain evidence="2 3">ALL</strain>
    </source>
</reference>
<reference evidence="2 3" key="2">
    <citation type="journal article" date="2019" name="G3 (Bethesda)">
        <title>Hybrid Assembly of the Genome of the Entomopathogenic Nematode Steinernema carpocapsae Identifies the X-Chromosome.</title>
        <authorList>
            <person name="Serra L."/>
            <person name="Macchietto M."/>
            <person name="Macias-Munoz A."/>
            <person name="McGill C.J."/>
            <person name="Rodriguez I.M."/>
            <person name="Rodriguez B."/>
            <person name="Murad R."/>
            <person name="Mortazavi A."/>
        </authorList>
    </citation>
    <scope>NUCLEOTIDE SEQUENCE [LARGE SCALE GENOMIC DNA]</scope>
    <source>
        <strain evidence="2 3">ALL</strain>
    </source>
</reference>
<evidence type="ECO:0000256" key="1">
    <source>
        <dbReference type="SAM" id="Phobius"/>
    </source>
</evidence>
<feature type="transmembrane region" description="Helical" evidence="1">
    <location>
        <begin position="78"/>
        <end position="104"/>
    </location>
</feature>
<gene>
    <name evidence="2" type="ORF">L596_026750</name>
</gene>
<dbReference type="EMBL" id="AZBU02000010">
    <property type="protein sequence ID" value="TKR62841.1"/>
    <property type="molecule type" value="Genomic_DNA"/>
</dbReference>
<evidence type="ECO:0000313" key="2">
    <source>
        <dbReference type="EMBL" id="TKR62841.1"/>
    </source>
</evidence>
<name>A0A4U5M297_STECR</name>
<organism evidence="2 3">
    <name type="scientific">Steinernema carpocapsae</name>
    <name type="common">Entomopathogenic nematode</name>
    <dbReference type="NCBI Taxonomy" id="34508"/>
    <lineage>
        <taxon>Eukaryota</taxon>
        <taxon>Metazoa</taxon>
        <taxon>Ecdysozoa</taxon>
        <taxon>Nematoda</taxon>
        <taxon>Chromadorea</taxon>
        <taxon>Rhabditida</taxon>
        <taxon>Tylenchina</taxon>
        <taxon>Panagrolaimomorpha</taxon>
        <taxon>Strongyloidoidea</taxon>
        <taxon>Steinernematidae</taxon>
        <taxon>Steinernema</taxon>
    </lineage>
</organism>
<dbReference type="Proteomes" id="UP000298663">
    <property type="component" value="Unassembled WGS sequence"/>
</dbReference>
<sequence length="106" mass="12302">MSCVFQFTSFGIVKELNTWIYREDTFVRSLEKYSTVSMTRQSGASKTEIRLLMAFLFDFSYVVIVVSSFHILPKFVDYGIITVWIINFFWHLIPFAGGVALLLINK</sequence>
<feature type="transmembrane region" description="Helical" evidence="1">
    <location>
        <begin position="51"/>
        <end position="72"/>
    </location>
</feature>
<keyword evidence="1" id="KW-0472">Membrane</keyword>
<accession>A0A4U5M297</accession>